<dbReference type="AlphaFoldDB" id="E4RXF2"/>
<organism evidence="1 2">
    <name type="scientific">Leadbetterella byssophila (strain DSM 17132 / JCM 16389 / KACC 11308 / NBRC 106382 / 4M15)</name>
    <dbReference type="NCBI Taxonomy" id="649349"/>
    <lineage>
        <taxon>Bacteria</taxon>
        <taxon>Pseudomonadati</taxon>
        <taxon>Bacteroidota</taxon>
        <taxon>Cytophagia</taxon>
        <taxon>Cytophagales</taxon>
        <taxon>Leadbetterellaceae</taxon>
        <taxon>Leadbetterella</taxon>
    </lineage>
</organism>
<name>E4RXF2_LEAB4</name>
<evidence type="ECO:0000313" key="1">
    <source>
        <dbReference type="EMBL" id="ADQ16297.1"/>
    </source>
</evidence>
<evidence type="ECO:0000313" key="2">
    <source>
        <dbReference type="Proteomes" id="UP000007435"/>
    </source>
</evidence>
<dbReference type="EMBL" id="CP002305">
    <property type="protein sequence ID" value="ADQ16297.1"/>
    <property type="molecule type" value="Genomic_DNA"/>
</dbReference>
<gene>
    <name evidence="1" type="ordered locus">Lbys_0526</name>
</gene>
<proteinExistence type="predicted"/>
<sequence>MHPTSFVVDPKAFQDRQIKISTNLEKYNEPRKYLR</sequence>
<keyword evidence="2" id="KW-1185">Reference proteome</keyword>
<dbReference type="HOGENOM" id="CLU_3365635_0_0_10"/>
<dbReference type="KEGG" id="lby:Lbys_0526"/>
<protein>
    <submittedName>
        <fullName evidence="1">Uncharacterized protein</fullName>
    </submittedName>
</protein>
<dbReference type="Proteomes" id="UP000007435">
    <property type="component" value="Chromosome"/>
</dbReference>
<accession>E4RXF2</accession>
<reference key="1">
    <citation type="submission" date="2010-11" db="EMBL/GenBank/DDBJ databases">
        <title>The complete genome of Leadbetterella byssophila DSM 17132.</title>
        <authorList>
            <consortium name="US DOE Joint Genome Institute (JGI-PGF)"/>
            <person name="Lucas S."/>
            <person name="Copeland A."/>
            <person name="Lapidus A."/>
            <person name="Glavina del Rio T."/>
            <person name="Dalin E."/>
            <person name="Tice H."/>
            <person name="Bruce D."/>
            <person name="Goodwin L."/>
            <person name="Pitluck S."/>
            <person name="Kyrpides N."/>
            <person name="Mavromatis K."/>
            <person name="Ivanova N."/>
            <person name="Teshima H."/>
            <person name="Brettin T."/>
            <person name="Detter J.C."/>
            <person name="Han C."/>
            <person name="Tapia R."/>
            <person name="Land M."/>
            <person name="Hauser L."/>
            <person name="Markowitz V."/>
            <person name="Cheng J.-F."/>
            <person name="Hugenholtz P."/>
            <person name="Woyke T."/>
            <person name="Wu D."/>
            <person name="Tindall B."/>
            <person name="Pomrenke H.G."/>
            <person name="Brambilla E."/>
            <person name="Klenk H.-P."/>
            <person name="Eisen J.A."/>
        </authorList>
    </citation>
    <scope>NUCLEOTIDE SEQUENCE [LARGE SCALE GENOMIC DNA]</scope>
    <source>
        <strain>DSM 17132</strain>
    </source>
</reference>
<reference evidence="1 2" key="2">
    <citation type="journal article" date="2011" name="Stand. Genomic Sci.">
        <title>Complete genome sequence of Leadbetterella byssophila type strain (4M15).</title>
        <authorList>
            <person name="Abt B."/>
            <person name="Teshima H."/>
            <person name="Lucas S."/>
            <person name="Lapidus A."/>
            <person name="Del Rio T.G."/>
            <person name="Nolan M."/>
            <person name="Tice H."/>
            <person name="Cheng J.F."/>
            <person name="Pitluck S."/>
            <person name="Liolios K."/>
            <person name="Pagani I."/>
            <person name="Ivanova N."/>
            <person name="Mavromatis K."/>
            <person name="Pati A."/>
            <person name="Tapia R."/>
            <person name="Han C."/>
            <person name="Goodwin L."/>
            <person name="Chen A."/>
            <person name="Palaniappan K."/>
            <person name="Land M."/>
            <person name="Hauser L."/>
            <person name="Chang Y.J."/>
            <person name="Jeffries C.D."/>
            <person name="Rohde M."/>
            <person name="Goker M."/>
            <person name="Tindall B.J."/>
            <person name="Detter J.C."/>
            <person name="Woyke T."/>
            <person name="Bristow J."/>
            <person name="Eisen J.A."/>
            <person name="Markowitz V."/>
            <person name="Hugenholtz P."/>
            <person name="Klenk H.P."/>
            <person name="Kyrpides N.C."/>
        </authorList>
    </citation>
    <scope>NUCLEOTIDE SEQUENCE [LARGE SCALE GENOMIC DNA]</scope>
    <source>
        <strain evidence="2">DSM 17132 / JCM 16389 / KACC 11308 / NBRC 106382 / 4M15</strain>
    </source>
</reference>